<evidence type="ECO:0008006" key="6">
    <source>
        <dbReference type="Google" id="ProtNLM"/>
    </source>
</evidence>
<dbReference type="AlphaFoldDB" id="A0A9N7CEC4"/>
<proteinExistence type="inferred from homology"/>
<gene>
    <name evidence="4" type="ORF">B0W47_10585</name>
</gene>
<dbReference type="EMBL" id="CP019875">
    <property type="protein sequence ID" value="AQU87849.1"/>
    <property type="molecule type" value="Genomic_DNA"/>
</dbReference>
<keyword evidence="3" id="KW-0732">Signal</keyword>
<evidence type="ECO:0000256" key="1">
    <source>
        <dbReference type="ARBA" id="ARBA00008769"/>
    </source>
</evidence>
<comment type="similarity">
    <text evidence="1">Belongs to the OprB family.</text>
</comment>
<reference evidence="5" key="1">
    <citation type="submission" date="2017-02" db="EMBL/GenBank/DDBJ databases">
        <title>zhang.</title>
        <authorList>
            <person name="Zhang H."/>
        </authorList>
    </citation>
    <scope>NUCLEOTIDE SEQUENCE [LARGE SCALE GENOMIC DNA]</scope>
    <source>
        <strain evidence="5">RZS01</strain>
    </source>
</reference>
<feature type="chain" id="PRO_5040180113" description="Porin" evidence="3">
    <location>
        <begin position="34"/>
        <end position="143"/>
    </location>
</feature>
<sequence length="143" mass="15510">MKLHTLLTHRQPLSRMLLLSGALSGTCCTAAHAQALTQIAQDRARLGNSTPLIVQIDPATVRDSERAQAEAEEKAAGDGDKLDTSGNLLGNMWGARPWLYKHGISFDIQEVDEVWGNGTGGGTILNFVRCGDKLLEEEPPHEH</sequence>
<protein>
    <recommendedName>
        <fullName evidence="6">Porin</fullName>
    </recommendedName>
</protein>
<dbReference type="InterPro" id="IPR038673">
    <property type="entry name" value="OprB_sf"/>
</dbReference>
<evidence type="ECO:0000256" key="3">
    <source>
        <dbReference type="SAM" id="SignalP"/>
    </source>
</evidence>
<feature type="signal peptide" evidence="3">
    <location>
        <begin position="1"/>
        <end position="33"/>
    </location>
</feature>
<name>A0A9N7CEC4_9PROT</name>
<dbReference type="Gene3D" id="2.40.160.180">
    <property type="entry name" value="Carbohydrate-selective porin OprB"/>
    <property type="match status" value="1"/>
</dbReference>
<evidence type="ECO:0000256" key="2">
    <source>
        <dbReference type="SAM" id="MobiDB-lite"/>
    </source>
</evidence>
<dbReference type="KEGG" id="kna:B0W47_10585"/>
<dbReference type="Proteomes" id="UP000189683">
    <property type="component" value="Chromosome"/>
</dbReference>
<organism evidence="4 5">
    <name type="scientific">Komagataeibacter nataicola</name>
    <dbReference type="NCBI Taxonomy" id="265960"/>
    <lineage>
        <taxon>Bacteria</taxon>
        <taxon>Pseudomonadati</taxon>
        <taxon>Pseudomonadota</taxon>
        <taxon>Alphaproteobacteria</taxon>
        <taxon>Acetobacterales</taxon>
        <taxon>Acetobacteraceae</taxon>
        <taxon>Komagataeibacter</taxon>
    </lineage>
</organism>
<feature type="region of interest" description="Disordered" evidence="2">
    <location>
        <begin position="60"/>
        <end position="82"/>
    </location>
</feature>
<evidence type="ECO:0000313" key="4">
    <source>
        <dbReference type="EMBL" id="AQU87849.1"/>
    </source>
</evidence>
<evidence type="ECO:0000313" key="5">
    <source>
        <dbReference type="Proteomes" id="UP000189683"/>
    </source>
</evidence>
<accession>A0A9N7CEC4</accession>